<keyword evidence="2" id="KW-1185">Reference proteome</keyword>
<dbReference type="OMA" id="WHYLAEI"/>
<accession>A0A1X2H0I4</accession>
<dbReference type="EMBL" id="MCGN01000012">
    <property type="protein sequence ID" value="ORY90581.1"/>
    <property type="molecule type" value="Genomic_DNA"/>
</dbReference>
<dbReference type="InParanoid" id="A0A1X2H0I4"/>
<gene>
    <name evidence="1" type="ORF">BCR43DRAFT_116029</name>
</gene>
<dbReference type="Proteomes" id="UP000242180">
    <property type="component" value="Unassembled WGS sequence"/>
</dbReference>
<proteinExistence type="predicted"/>
<dbReference type="OrthoDB" id="2288700at2759"/>
<protein>
    <submittedName>
        <fullName evidence="1">Uncharacterized protein</fullName>
    </submittedName>
</protein>
<dbReference type="AlphaFoldDB" id="A0A1X2H0I4"/>
<organism evidence="1 2">
    <name type="scientific">Syncephalastrum racemosum</name>
    <name type="common">Filamentous fungus</name>
    <dbReference type="NCBI Taxonomy" id="13706"/>
    <lineage>
        <taxon>Eukaryota</taxon>
        <taxon>Fungi</taxon>
        <taxon>Fungi incertae sedis</taxon>
        <taxon>Mucoromycota</taxon>
        <taxon>Mucoromycotina</taxon>
        <taxon>Mucoromycetes</taxon>
        <taxon>Mucorales</taxon>
        <taxon>Syncephalastraceae</taxon>
        <taxon>Syncephalastrum</taxon>
    </lineage>
</organism>
<comment type="caution">
    <text evidence="1">The sequence shown here is derived from an EMBL/GenBank/DDBJ whole genome shotgun (WGS) entry which is preliminary data.</text>
</comment>
<dbReference type="PANTHER" id="PTHR35506:SF1">
    <property type="entry name" value="OS02G0135600 PROTEIN"/>
    <property type="match status" value="1"/>
</dbReference>
<evidence type="ECO:0000313" key="1">
    <source>
        <dbReference type="EMBL" id="ORY90581.1"/>
    </source>
</evidence>
<evidence type="ECO:0000313" key="2">
    <source>
        <dbReference type="Proteomes" id="UP000242180"/>
    </source>
</evidence>
<name>A0A1X2H0I4_SYNRA</name>
<reference evidence="1 2" key="1">
    <citation type="submission" date="2016-07" db="EMBL/GenBank/DDBJ databases">
        <title>Pervasive Adenine N6-methylation of Active Genes in Fungi.</title>
        <authorList>
            <consortium name="DOE Joint Genome Institute"/>
            <person name="Mondo S.J."/>
            <person name="Dannebaum R.O."/>
            <person name="Kuo R.C."/>
            <person name="Labutti K."/>
            <person name="Haridas S."/>
            <person name="Kuo A."/>
            <person name="Salamov A."/>
            <person name="Ahrendt S.R."/>
            <person name="Lipzen A."/>
            <person name="Sullivan W."/>
            <person name="Andreopoulos W.B."/>
            <person name="Clum A."/>
            <person name="Lindquist E."/>
            <person name="Daum C."/>
            <person name="Ramamoorthy G.K."/>
            <person name="Gryganskyi A."/>
            <person name="Culley D."/>
            <person name="Magnuson J.K."/>
            <person name="James T.Y."/>
            <person name="O'Malley M.A."/>
            <person name="Stajich J.E."/>
            <person name="Spatafora J.W."/>
            <person name="Visel A."/>
            <person name="Grigoriev I.V."/>
        </authorList>
    </citation>
    <scope>NUCLEOTIDE SEQUENCE [LARGE SCALE GENOMIC DNA]</scope>
    <source>
        <strain evidence="1 2">NRRL 2496</strain>
    </source>
</reference>
<dbReference type="PANTHER" id="PTHR35506">
    <property type="entry name" value="OS02G0135600 PROTEIN"/>
    <property type="match status" value="1"/>
</dbReference>
<sequence>MKTTLSKRFGKLKLGLISTSKDVVAWGESLGLFYTQHIDEEIATSDLVSKIIDIVAPGAPVDCLVVDASDSSSARSWKRVDAIVQACLDHTPHLYKSVLAQAEVHVEQQKSQPWDHLIPIQSATIKDGVPVQVNDTYVILNASLHDGTTRRDTTQIFDAAEIISKGCNSATLAYHFLLEIGHKLGYVPKYGA</sequence>